<dbReference type="InterPro" id="IPR051604">
    <property type="entry name" value="Ergot_Alk_Oxidoreductase"/>
</dbReference>
<reference evidence="2 3" key="1">
    <citation type="submission" date="2024-09" db="EMBL/GenBank/DDBJ databases">
        <authorList>
            <person name="Sun Q."/>
            <person name="Mori K."/>
        </authorList>
    </citation>
    <scope>NUCLEOTIDE SEQUENCE [LARGE SCALE GENOMIC DNA]</scope>
    <source>
        <strain evidence="2 3">TBRC 7907</strain>
    </source>
</reference>
<dbReference type="PANTHER" id="PTHR43162">
    <property type="match status" value="1"/>
</dbReference>
<dbReference type="Gene3D" id="3.40.50.720">
    <property type="entry name" value="NAD(P)-binding Rossmann-like Domain"/>
    <property type="match status" value="1"/>
</dbReference>
<protein>
    <submittedName>
        <fullName evidence="2">NAD(P)H-binding protein</fullName>
    </submittedName>
</protein>
<feature type="domain" description="NAD(P)-binding" evidence="1">
    <location>
        <begin position="7"/>
        <end position="99"/>
    </location>
</feature>
<dbReference type="Pfam" id="PF13460">
    <property type="entry name" value="NAD_binding_10"/>
    <property type="match status" value="1"/>
</dbReference>
<keyword evidence="3" id="KW-1185">Reference proteome</keyword>
<dbReference type="InterPro" id="IPR036291">
    <property type="entry name" value="NAD(P)-bd_dom_sf"/>
</dbReference>
<dbReference type="Gene3D" id="3.90.25.10">
    <property type="entry name" value="UDP-galactose 4-epimerase, domain 1"/>
    <property type="match status" value="1"/>
</dbReference>
<gene>
    <name evidence="2" type="ORF">ACFFQA_26875</name>
</gene>
<name>A0ABV6A588_9PSEU</name>
<dbReference type="RefSeq" id="WP_377857984.1">
    <property type="nucleotide sequence ID" value="NZ_JBHLZU010000022.1"/>
</dbReference>
<dbReference type="InterPro" id="IPR016040">
    <property type="entry name" value="NAD(P)-bd_dom"/>
</dbReference>
<sequence>MTVLVTGATGTVGRHLVHQLVSAGHEVRALTRAPEKADLPPQVQVVAGDLADPASLAGAFDGVTAVHLITFSGNNYAPLTTGPEIVKLAAEAGVRRVTVLWSGYPGPVEDAVRASGLEWTLIQPVEFMSNALGWADSVRTEGVAREVFPYALNAAVHPADIAAVTARALTEDGHNGRSYDLTGPEALNFPQKVALLSAAVGKDIRFVELTEEQARNRMRAKGIADAEIDFVIGWHANPPAEAYTVLPTVEDVTGQPARTYAQWAAENADAFR</sequence>
<comment type="caution">
    <text evidence="2">The sequence shown here is derived from an EMBL/GenBank/DDBJ whole genome shotgun (WGS) entry which is preliminary data.</text>
</comment>
<evidence type="ECO:0000313" key="3">
    <source>
        <dbReference type="Proteomes" id="UP001589693"/>
    </source>
</evidence>
<dbReference type="SUPFAM" id="SSF51735">
    <property type="entry name" value="NAD(P)-binding Rossmann-fold domains"/>
    <property type="match status" value="1"/>
</dbReference>
<accession>A0ABV6A588</accession>
<dbReference type="PANTHER" id="PTHR43162:SF1">
    <property type="entry name" value="PRESTALK A DIFFERENTIATION PROTEIN A"/>
    <property type="match status" value="1"/>
</dbReference>
<evidence type="ECO:0000313" key="2">
    <source>
        <dbReference type="EMBL" id="MFB9907573.1"/>
    </source>
</evidence>
<organism evidence="2 3">
    <name type="scientific">Allokutzneria oryzae</name>
    <dbReference type="NCBI Taxonomy" id="1378989"/>
    <lineage>
        <taxon>Bacteria</taxon>
        <taxon>Bacillati</taxon>
        <taxon>Actinomycetota</taxon>
        <taxon>Actinomycetes</taxon>
        <taxon>Pseudonocardiales</taxon>
        <taxon>Pseudonocardiaceae</taxon>
        <taxon>Allokutzneria</taxon>
    </lineage>
</organism>
<proteinExistence type="predicted"/>
<evidence type="ECO:0000259" key="1">
    <source>
        <dbReference type="Pfam" id="PF13460"/>
    </source>
</evidence>
<dbReference type="EMBL" id="JBHLZU010000022">
    <property type="protein sequence ID" value="MFB9907573.1"/>
    <property type="molecule type" value="Genomic_DNA"/>
</dbReference>
<dbReference type="Proteomes" id="UP001589693">
    <property type="component" value="Unassembled WGS sequence"/>
</dbReference>